<gene>
    <name evidence="2" type="ORF">DHW61_14085</name>
</gene>
<dbReference type="AlphaFoldDB" id="A0A3D2XAG6"/>
<reference evidence="2 3" key="1">
    <citation type="journal article" date="2018" name="Nat. Biotechnol.">
        <title>A standardized bacterial taxonomy based on genome phylogeny substantially revises the tree of life.</title>
        <authorList>
            <person name="Parks D.H."/>
            <person name="Chuvochina M."/>
            <person name="Waite D.W."/>
            <person name="Rinke C."/>
            <person name="Skarshewski A."/>
            <person name="Chaumeil P.A."/>
            <person name="Hugenholtz P."/>
        </authorList>
    </citation>
    <scope>NUCLEOTIDE SEQUENCE [LARGE SCALE GENOMIC DNA]</scope>
    <source>
        <strain evidence="2">UBA11728</strain>
    </source>
</reference>
<dbReference type="InterPro" id="IPR027417">
    <property type="entry name" value="P-loop_NTPase"/>
</dbReference>
<comment type="caution">
    <text evidence="2">The sequence shown here is derived from an EMBL/GenBank/DDBJ whole genome shotgun (WGS) entry which is preliminary data.</text>
</comment>
<sequence>SDIKGYQHDYTNENELSSKIKGYQDGICTEWVQAGLDGQPNEVNLLNKLKVVSKSSADFEKANDVLNKIEQELAGWTAAERLQEVEDIVRTKVGNFSETMYVEQLRIKVDKKSLELANIRKKSSAMGLLLENIDEENKYIHKQLDSINEPWRGLLKRIVINPLIYAAPLLSNKTSWNKPLAKTSASIQEQDVDIAKIASEAQLSDLQLTLMLAMANKYHWTPWKALLLDDPTQHHDLVHAASVFDVIRDYIINFDYQVMMSTHDSMQANFFHRKLENEGVPSKIYKLVSRKDGVIAERIL</sequence>
<protein>
    <recommendedName>
        <fullName evidence="4">Chromosome segregation protein SMC</fullName>
    </recommendedName>
</protein>
<keyword evidence="1" id="KW-0175">Coiled coil</keyword>
<accession>A0A3D2XAG6</accession>
<dbReference type="SUPFAM" id="SSF52540">
    <property type="entry name" value="P-loop containing nucleoside triphosphate hydrolases"/>
    <property type="match status" value="1"/>
</dbReference>
<dbReference type="Proteomes" id="UP000262969">
    <property type="component" value="Unassembled WGS sequence"/>
</dbReference>
<evidence type="ECO:0000313" key="3">
    <source>
        <dbReference type="Proteomes" id="UP000262969"/>
    </source>
</evidence>
<evidence type="ECO:0000313" key="2">
    <source>
        <dbReference type="EMBL" id="HCL03515.1"/>
    </source>
</evidence>
<evidence type="ECO:0008006" key="4">
    <source>
        <dbReference type="Google" id="ProtNLM"/>
    </source>
</evidence>
<organism evidence="2 3">
    <name type="scientific">Lachnoclostridium phytofermentans</name>
    <dbReference type="NCBI Taxonomy" id="66219"/>
    <lineage>
        <taxon>Bacteria</taxon>
        <taxon>Bacillati</taxon>
        <taxon>Bacillota</taxon>
        <taxon>Clostridia</taxon>
        <taxon>Lachnospirales</taxon>
        <taxon>Lachnospiraceae</taxon>
    </lineage>
</organism>
<dbReference type="EMBL" id="DPVV01000468">
    <property type="protein sequence ID" value="HCL03515.1"/>
    <property type="molecule type" value="Genomic_DNA"/>
</dbReference>
<evidence type="ECO:0000256" key="1">
    <source>
        <dbReference type="SAM" id="Coils"/>
    </source>
</evidence>
<dbReference type="Gene3D" id="3.40.50.300">
    <property type="entry name" value="P-loop containing nucleotide triphosphate hydrolases"/>
    <property type="match status" value="1"/>
</dbReference>
<proteinExistence type="predicted"/>
<feature type="coiled-coil region" evidence="1">
    <location>
        <begin position="59"/>
        <end position="122"/>
    </location>
</feature>
<feature type="non-terminal residue" evidence="2">
    <location>
        <position position="1"/>
    </location>
</feature>
<name>A0A3D2XAG6_9FIRM</name>